<dbReference type="RefSeq" id="WP_056952163.1">
    <property type="nucleotide sequence ID" value="NZ_AZDJ01000032.1"/>
</dbReference>
<keyword evidence="1" id="KW-1133">Transmembrane helix</keyword>
<feature type="transmembrane region" description="Helical" evidence="1">
    <location>
        <begin position="178"/>
        <end position="195"/>
    </location>
</feature>
<feature type="transmembrane region" description="Helical" evidence="1">
    <location>
        <begin position="138"/>
        <end position="171"/>
    </location>
</feature>
<comment type="caution">
    <text evidence="2">The sequence shown here is derived from an EMBL/GenBank/DDBJ whole genome shotgun (WGS) entry which is preliminary data.</text>
</comment>
<dbReference type="AlphaFoldDB" id="A0A0R1JHP5"/>
<evidence type="ECO:0000313" key="2">
    <source>
        <dbReference type="EMBL" id="KRK70523.1"/>
    </source>
</evidence>
<reference evidence="2 3" key="1">
    <citation type="journal article" date="2015" name="Genome Announc.">
        <title>Expanding the biotechnology potential of lactobacilli through comparative genomics of 213 strains and associated genera.</title>
        <authorList>
            <person name="Sun Z."/>
            <person name="Harris H.M."/>
            <person name="McCann A."/>
            <person name="Guo C."/>
            <person name="Argimon S."/>
            <person name="Zhang W."/>
            <person name="Yang X."/>
            <person name="Jeffery I.B."/>
            <person name="Cooney J.C."/>
            <person name="Kagawa T.F."/>
            <person name="Liu W."/>
            <person name="Song Y."/>
            <person name="Salvetti E."/>
            <person name="Wrobel A."/>
            <person name="Rasinkangas P."/>
            <person name="Parkhill J."/>
            <person name="Rea M.C."/>
            <person name="O'Sullivan O."/>
            <person name="Ritari J."/>
            <person name="Douillard F.P."/>
            <person name="Paul Ross R."/>
            <person name="Yang R."/>
            <person name="Briner A.E."/>
            <person name="Felis G.E."/>
            <person name="de Vos W.M."/>
            <person name="Barrangou R."/>
            <person name="Klaenhammer T.R."/>
            <person name="Caufield P.W."/>
            <person name="Cui Y."/>
            <person name="Zhang H."/>
            <person name="O'Toole P.W."/>
        </authorList>
    </citation>
    <scope>NUCLEOTIDE SEQUENCE [LARGE SCALE GENOMIC DNA]</scope>
    <source>
        <strain evidence="2 3">JCM 17158</strain>
    </source>
</reference>
<keyword evidence="3" id="KW-1185">Reference proteome</keyword>
<dbReference type="Proteomes" id="UP000051804">
    <property type="component" value="Unassembled WGS sequence"/>
</dbReference>
<dbReference type="STRING" id="1291734.FD02_GL000594"/>
<sequence length="267" mass="28778">MKIQFAYLRALLSPRLRTVHLLFGLQALAVLVTLGAEVLHLGHLRLHPGDLAGFGLSYAVLAGIVLFVLLARTTEREWTANLWRLVPLGDGTRFVTAQLATVLAATYFVLVQIIWLVPAAHFGGGAGFSTNLHASGPVMVTLAFIALSALVWGWCFVSLVHLAGLALGTYLPTTQEQFWRGFLYIGLFFLLGTTLDKLGDLLALVLGPTMIAGLNFVLGGSGNTLNFSGHWSALWAAAAYLWVLNLLMGAASAWLLAHRVETTENLA</sequence>
<dbReference type="OrthoDB" id="2248033at2"/>
<organism evidence="2 3">
    <name type="scientific">Lacticaseibacillus nasuensis JCM 17158</name>
    <dbReference type="NCBI Taxonomy" id="1291734"/>
    <lineage>
        <taxon>Bacteria</taxon>
        <taxon>Bacillati</taxon>
        <taxon>Bacillota</taxon>
        <taxon>Bacilli</taxon>
        <taxon>Lactobacillales</taxon>
        <taxon>Lactobacillaceae</taxon>
        <taxon>Lacticaseibacillus</taxon>
    </lineage>
</organism>
<accession>A0A0R1JHP5</accession>
<dbReference type="EMBL" id="AZDJ01000032">
    <property type="protein sequence ID" value="KRK70523.1"/>
    <property type="molecule type" value="Genomic_DNA"/>
</dbReference>
<feature type="transmembrane region" description="Helical" evidence="1">
    <location>
        <begin position="51"/>
        <end position="73"/>
    </location>
</feature>
<protein>
    <submittedName>
        <fullName evidence="2">Uncharacterized protein</fullName>
    </submittedName>
</protein>
<name>A0A0R1JHP5_9LACO</name>
<keyword evidence="1" id="KW-0812">Transmembrane</keyword>
<evidence type="ECO:0000256" key="1">
    <source>
        <dbReference type="SAM" id="Phobius"/>
    </source>
</evidence>
<feature type="transmembrane region" description="Helical" evidence="1">
    <location>
        <begin position="201"/>
        <end position="221"/>
    </location>
</feature>
<dbReference type="PATRIC" id="fig|1291734.4.peg.609"/>
<gene>
    <name evidence="2" type="ORF">FD02_GL000594</name>
</gene>
<feature type="transmembrane region" description="Helical" evidence="1">
    <location>
        <begin position="233"/>
        <end position="257"/>
    </location>
</feature>
<proteinExistence type="predicted"/>
<feature type="transmembrane region" description="Helical" evidence="1">
    <location>
        <begin position="94"/>
        <end position="118"/>
    </location>
</feature>
<evidence type="ECO:0000313" key="3">
    <source>
        <dbReference type="Proteomes" id="UP000051804"/>
    </source>
</evidence>
<keyword evidence="1" id="KW-0472">Membrane</keyword>